<protein>
    <recommendedName>
        <fullName evidence="2">protein-tyrosine-phosphatase</fullName>
        <ecNumber evidence="2">3.1.3.48</ecNumber>
    </recommendedName>
</protein>
<dbReference type="WBParaSite" id="EVEC_0000336601-mRNA-1">
    <property type="protein sequence ID" value="EVEC_0000336601-mRNA-1"/>
    <property type="gene ID" value="EVEC_0000336601"/>
</dbReference>
<dbReference type="SMART" id="SM00195">
    <property type="entry name" value="DSPc"/>
    <property type="match status" value="1"/>
</dbReference>
<comment type="similarity">
    <text evidence="1">Belongs to the protein-tyrosine phosphatase family. Non-receptor class CDC14 subfamily.</text>
</comment>
<feature type="domain" description="Tyrosine-protein phosphatase" evidence="6">
    <location>
        <begin position="178"/>
        <end position="337"/>
    </location>
</feature>
<evidence type="ECO:0000256" key="2">
    <source>
        <dbReference type="ARBA" id="ARBA00013064"/>
    </source>
</evidence>
<keyword evidence="3" id="KW-0378">Hydrolase</keyword>
<accession>A0A0N4V0C7</accession>
<dbReference type="FunFam" id="3.90.190.10:FF:000006">
    <property type="entry name" value="Dual specificity protein phosphatase CDC14B"/>
    <property type="match status" value="1"/>
</dbReference>
<dbReference type="AlphaFoldDB" id="A0A0N4V0C7"/>
<evidence type="ECO:0000313" key="8">
    <source>
        <dbReference type="EMBL" id="VDD87931.1"/>
    </source>
</evidence>
<dbReference type="InterPro" id="IPR029260">
    <property type="entry name" value="DSPn"/>
</dbReference>
<dbReference type="Proteomes" id="UP000274131">
    <property type="component" value="Unassembled WGS sequence"/>
</dbReference>
<dbReference type="EMBL" id="UXUI01007502">
    <property type="protein sequence ID" value="VDD87931.1"/>
    <property type="molecule type" value="Genomic_DNA"/>
</dbReference>
<evidence type="ECO:0000313" key="10">
    <source>
        <dbReference type="WBParaSite" id="EVEC_0000336601-mRNA-1"/>
    </source>
</evidence>
<keyword evidence="4" id="KW-0904">Protein phosphatase</keyword>
<dbReference type="PROSITE" id="PS50056">
    <property type="entry name" value="TYR_PHOSPHATASE_2"/>
    <property type="match status" value="1"/>
</dbReference>
<dbReference type="Pfam" id="PF22785">
    <property type="entry name" value="Tc-R-P"/>
    <property type="match status" value="1"/>
</dbReference>
<dbReference type="Gene3D" id="3.90.190.10">
    <property type="entry name" value="Protein tyrosine phosphatase superfamily"/>
    <property type="match status" value="2"/>
</dbReference>
<sequence>MFTVSGNLCGRLAEVMANRLYLCSFYDHPESNDQIWYYCVDEDVHYDNYYTDFGPLNLSVLYRFCKKLDEKLKALKGKKVIVVYSAPTDEARANTAYLIGAFCIIYLFMPAAVAYFRIHKAAPSGFISFRDASMGPQVYNLHLRSVLKGVEKASKLKWLCFDSFDPDEYEYYEKVENGDLNWIIPNKILSFCGPHSRSAVENGYPYHCPEVYFDYFKSHGVTTIIRLNKKMYDARRFTRAGFNHVDLFFVDGSTPSDDIVERFIDVVDSVKGAVAVHCKAGLGRTGTLIACWMMKEYGVTAAESMAWLRICRPGSVIGPQQQFLIGKQPWCWAMGSSKKYSVTSCLSGLASKVFFLKVLLMTCYILTEGNTTVDEIKLADTGKNKVLRPLSFVKNDQQVAPVDDEVDNFSFIFLQCAVDEMGRTQGDRLLAMKAKAQHHLVAEYSSPTTLVKPISGQSKASSVHSPQLLRCGVHSSVPVRSPFISRVTVMSVSPRASSAKSKPVRRLSGLRSKPYPHSSVKVQITPSVYELRSRVSAALEGAKAGSSKGELVATRLKSRLK</sequence>
<dbReference type="GO" id="GO:0004725">
    <property type="term" value="F:protein tyrosine phosphatase activity"/>
    <property type="evidence" value="ECO:0007669"/>
    <property type="project" value="UniProtKB-EC"/>
</dbReference>
<dbReference type="InterPro" id="IPR020422">
    <property type="entry name" value="TYR_PHOSPHATASE_DUAL_dom"/>
</dbReference>
<proteinExistence type="inferred from homology"/>
<keyword evidence="5" id="KW-1133">Transmembrane helix</keyword>
<dbReference type="CDD" id="cd14499">
    <property type="entry name" value="CDC14_C"/>
    <property type="match status" value="1"/>
</dbReference>
<dbReference type="InterPro" id="IPR050561">
    <property type="entry name" value="PTP"/>
</dbReference>
<dbReference type="CDD" id="cd17657">
    <property type="entry name" value="CDC14_N"/>
    <property type="match status" value="1"/>
</dbReference>
<reference evidence="10" key="1">
    <citation type="submission" date="2017-02" db="UniProtKB">
        <authorList>
            <consortium name="WormBaseParasite"/>
        </authorList>
    </citation>
    <scope>IDENTIFICATION</scope>
</reference>
<keyword evidence="5" id="KW-0812">Transmembrane</keyword>
<evidence type="ECO:0000256" key="4">
    <source>
        <dbReference type="ARBA" id="ARBA00022912"/>
    </source>
</evidence>
<dbReference type="SUPFAM" id="SSF52799">
    <property type="entry name" value="(Phosphotyrosine protein) phosphatases II"/>
    <property type="match status" value="2"/>
</dbReference>
<evidence type="ECO:0000259" key="6">
    <source>
        <dbReference type="PROSITE" id="PS50054"/>
    </source>
</evidence>
<dbReference type="PROSITE" id="PS00383">
    <property type="entry name" value="TYR_PHOSPHATASE_1"/>
    <property type="match status" value="1"/>
</dbReference>
<gene>
    <name evidence="8" type="ORF">EVEC_LOCUS3074</name>
</gene>
<evidence type="ECO:0000313" key="9">
    <source>
        <dbReference type="Proteomes" id="UP000274131"/>
    </source>
</evidence>
<dbReference type="InterPro" id="IPR029021">
    <property type="entry name" value="Prot-tyrosine_phosphatase-like"/>
</dbReference>
<dbReference type="PANTHER" id="PTHR23339">
    <property type="entry name" value="TYROSINE SPECIFIC PROTEIN PHOSPHATASE AND DUAL SPECIFICITY PROTEIN PHOSPHATASE"/>
    <property type="match status" value="1"/>
</dbReference>
<dbReference type="PROSITE" id="PS50054">
    <property type="entry name" value="TYR_PHOSPHATASE_DUAL"/>
    <property type="match status" value="1"/>
</dbReference>
<name>A0A0N4V0C7_ENTVE</name>
<evidence type="ECO:0000256" key="1">
    <source>
        <dbReference type="ARBA" id="ARBA00007315"/>
    </source>
</evidence>
<dbReference type="Pfam" id="PF14671">
    <property type="entry name" value="DSPn"/>
    <property type="match status" value="1"/>
</dbReference>
<feature type="domain" description="Tyrosine specific protein phosphatases" evidence="7">
    <location>
        <begin position="261"/>
        <end position="323"/>
    </location>
</feature>
<dbReference type="InterPro" id="IPR016130">
    <property type="entry name" value="Tyr_Pase_AS"/>
</dbReference>
<reference evidence="8 9" key="2">
    <citation type="submission" date="2018-10" db="EMBL/GenBank/DDBJ databases">
        <authorList>
            <consortium name="Pathogen Informatics"/>
        </authorList>
    </citation>
    <scope>NUCLEOTIDE SEQUENCE [LARGE SCALE GENOMIC DNA]</scope>
</reference>
<dbReference type="STRING" id="51028.A0A0N4V0C7"/>
<evidence type="ECO:0000259" key="7">
    <source>
        <dbReference type="PROSITE" id="PS50056"/>
    </source>
</evidence>
<dbReference type="EC" id="3.1.3.48" evidence="2"/>
<keyword evidence="9" id="KW-1185">Reference proteome</keyword>
<organism evidence="10">
    <name type="scientific">Enterobius vermicularis</name>
    <name type="common">Human pinworm</name>
    <dbReference type="NCBI Taxonomy" id="51028"/>
    <lineage>
        <taxon>Eukaryota</taxon>
        <taxon>Metazoa</taxon>
        <taxon>Ecdysozoa</taxon>
        <taxon>Nematoda</taxon>
        <taxon>Chromadorea</taxon>
        <taxon>Rhabditida</taxon>
        <taxon>Spirurina</taxon>
        <taxon>Oxyuridomorpha</taxon>
        <taxon>Oxyuroidea</taxon>
        <taxon>Oxyuridae</taxon>
        <taxon>Enterobius</taxon>
    </lineage>
</organism>
<dbReference type="OrthoDB" id="266663at2759"/>
<evidence type="ECO:0000256" key="3">
    <source>
        <dbReference type="ARBA" id="ARBA00022801"/>
    </source>
</evidence>
<feature type="transmembrane region" description="Helical" evidence="5">
    <location>
        <begin position="96"/>
        <end position="116"/>
    </location>
</feature>
<keyword evidence="5" id="KW-0472">Membrane</keyword>
<evidence type="ECO:0000256" key="5">
    <source>
        <dbReference type="SAM" id="Phobius"/>
    </source>
</evidence>
<dbReference type="InterPro" id="IPR000387">
    <property type="entry name" value="Tyr_Pase_dom"/>
</dbReference>
<dbReference type="InterPro" id="IPR044506">
    <property type="entry name" value="CDC14_C"/>
</dbReference>